<dbReference type="AlphaFoldDB" id="A0A6J8BR36"/>
<evidence type="ECO:0000313" key="3">
    <source>
        <dbReference type="Proteomes" id="UP000507470"/>
    </source>
</evidence>
<evidence type="ECO:0000313" key="2">
    <source>
        <dbReference type="EMBL" id="CAC5384757.1"/>
    </source>
</evidence>
<dbReference type="OrthoDB" id="6137977at2759"/>
<dbReference type="GO" id="GO:0016787">
    <property type="term" value="F:hydrolase activity"/>
    <property type="evidence" value="ECO:0007669"/>
    <property type="project" value="UniProtKB-KW"/>
</dbReference>
<feature type="region of interest" description="Disordered" evidence="1">
    <location>
        <begin position="293"/>
        <end position="312"/>
    </location>
</feature>
<feature type="region of interest" description="Disordered" evidence="1">
    <location>
        <begin position="584"/>
        <end position="625"/>
    </location>
</feature>
<dbReference type="GO" id="GO:0003678">
    <property type="term" value="F:DNA helicase activity"/>
    <property type="evidence" value="ECO:0007669"/>
    <property type="project" value="UniProtKB-EC"/>
</dbReference>
<proteinExistence type="predicted"/>
<gene>
    <name evidence="2" type="ORF">MCOR_20368</name>
</gene>
<dbReference type="SUPFAM" id="SSF50249">
    <property type="entry name" value="Nucleic acid-binding proteins"/>
    <property type="match status" value="2"/>
</dbReference>
<dbReference type="InterPro" id="IPR012340">
    <property type="entry name" value="NA-bd_OB-fold"/>
</dbReference>
<feature type="compositionally biased region" description="Acidic residues" evidence="1">
    <location>
        <begin position="297"/>
        <end position="306"/>
    </location>
</feature>
<dbReference type="PANTHER" id="PTHR47642">
    <property type="entry name" value="ATP-DEPENDENT DNA HELICASE"/>
    <property type="match status" value="1"/>
</dbReference>
<dbReference type="InterPro" id="IPR051055">
    <property type="entry name" value="PIF1_helicase"/>
</dbReference>
<dbReference type="EC" id="3.6.4.12" evidence="2"/>
<protein>
    <submittedName>
        <fullName evidence="2">PIF1</fullName>
        <ecNumber evidence="2">3.6.4.12</ecNumber>
    </submittedName>
</protein>
<keyword evidence="2" id="KW-0378">Hydrolase</keyword>
<evidence type="ECO:0000256" key="1">
    <source>
        <dbReference type="SAM" id="MobiDB-lite"/>
    </source>
</evidence>
<dbReference type="SUPFAM" id="SSF52540">
    <property type="entry name" value="P-loop containing nucleoside triphosphate hydrolases"/>
    <property type="match status" value="1"/>
</dbReference>
<dbReference type="CDD" id="cd18809">
    <property type="entry name" value="SF1_C_RecD"/>
    <property type="match status" value="1"/>
</dbReference>
<reference evidence="2 3" key="1">
    <citation type="submission" date="2020-06" db="EMBL/GenBank/DDBJ databases">
        <authorList>
            <person name="Li R."/>
            <person name="Bekaert M."/>
        </authorList>
    </citation>
    <scope>NUCLEOTIDE SEQUENCE [LARGE SCALE GENOMIC DNA]</scope>
    <source>
        <strain evidence="3">wild</strain>
    </source>
</reference>
<sequence>MKIYVLFDDVNIGKHFQVASKQNSIPIEPIAQEYYVNGRIIIREQFPLVPCWGCTILKFQGASLEEVAISLGAKVFEKGMAYVALSRVKCLSGLYLLKFDASKVQPNVKAMMLKIADIRKIEPDSPHETPTVKAVVLNVGQIQKEHGKERLYVVLGDETGSITATIYNPDVFDRFRKNMGVILMDMLLKQSYIGITKRTEVAVTQAFIIPDEVSPATTKPVGGNDVLFQEISLKDSTGKATVAVWDSMVDTIQKGKVINISKCRVRLFNAEKKLSTTKASVLEVVAESELQELPISSDDDDDDADRTDEAAPSHMPVGSVIAVFEVDPYLASPINSCSNKKLVTVLQNELYVMKCSKCNGTFRASTAKTYLRVNTENGNKKCAMFLPTIKQVFESKGIDFQTDFDKTNIMEAIMKIVPFEIRYTLRGTTIVNILMKRKSDSSIVIDGKCLAIDNFLLGQILKEGRYVENVFVKVRQEAKRVEEIIYMLLKFRWSSDLGMFVLVYQELLSTLNGNIQSRLVVVDLTPDVPSLHEFAWLNSPISYKRGHQDIDENHLDQIFSERKNKGTTAACNLAVKKDIGKKQVAAPVREKKKQKDNSSRQSSCQERHRKKTSGCSSERTKTNGQ</sequence>
<dbReference type="Proteomes" id="UP000507470">
    <property type="component" value="Unassembled WGS sequence"/>
</dbReference>
<dbReference type="PANTHER" id="PTHR47642:SF3">
    <property type="entry name" value="ATP-DEPENDENT DNA HELICASE"/>
    <property type="match status" value="1"/>
</dbReference>
<organism evidence="2 3">
    <name type="scientific">Mytilus coruscus</name>
    <name type="common">Sea mussel</name>
    <dbReference type="NCBI Taxonomy" id="42192"/>
    <lineage>
        <taxon>Eukaryota</taxon>
        <taxon>Metazoa</taxon>
        <taxon>Spiralia</taxon>
        <taxon>Lophotrochozoa</taxon>
        <taxon>Mollusca</taxon>
        <taxon>Bivalvia</taxon>
        <taxon>Autobranchia</taxon>
        <taxon>Pteriomorphia</taxon>
        <taxon>Mytilida</taxon>
        <taxon>Mytiloidea</taxon>
        <taxon>Mytilidae</taxon>
        <taxon>Mytilinae</taxon>
        <taxon>Mytilus</taxon>
    </lineage>
</organism>
<dbReference type="EMBL" id="CACVKT020003644">
    <property type="protein sequence ID" value="CAC5384757.1"/>
    <property type="molecule type" value="Genomic_DNA"/>
</dbReference>
<accession>A0A6J8BR36</accession>
<keyword evidence="3" id="KW-1185">Reference proteome</keyword>
<dbReference type="Gene3D" id="2.40.50.140">
    <property type="entry name" value="Nucleic acid-binding proteins"/>
    <property type="match status" value="1"/>
</dbReference>
<dbReference type="InterPro" id="IPR027417">
    <property type="entry name" value="P-loop_NTPase"/>
</dbReference>
<name>A0A6J8BR36_MYTCO</name>